<accession>A0A6A5ZDJ1</accession>
<feature type="signal peptide" evidence="2">
    <location>
        <begin position="1"/>
        <end position="19"/>
    </location>
</feature>
<evidence type="ECO:0000256" key="2">
    <source>
        <dbReference type="SAM" id="SignalP"/>
    </source>
</evidence>
<dbReference type="GO" id="GO:0005576">
    <property type="term" value="C:extracellular region"/>
    <property type="evidence" value="ECO:0007669"/>
    <property type="project" value="InterPro"/>
</dbReference>
<proteinExistence type="predicted"/>
<dbReference type="InterPro" id="IPR038903">
    <property type="entry name" value="Allergen_Asp_f_4"/>
</dbReference>
<name>A0A6A5ZDJ1_9PLEO</name>
<evidence type="ECO:0000313" key="4">
    <source>
        <dbReference type="Proteomes" id="UP000799770"/>
    </source>
</evidence>
<reference evidence="3" key="1">
    <citation type="journal article" date="2020" name="Stud. Mycol.">
        <title>101 Dothideomycetes genomes: a test case for predicting lifestyles and emergence of pathogens.</title>
        <authorList>
            <person name="Haridas S."/>
            <person name="Albert R."/>
            <person name="Binder M."/>
            <person name="Bloem J."/>
            <person name="Labutti K."/>
            <person name="Salamov A."/>
            <person name="Andreopoulos B."/>
            <person name="Baker S."/>
            <person name="Barry K."/>
            <person name="Bills G."/>
            <person name="Bluhm B."/>
            <person name="Cannon C."/>
            <person name="Castanera R."/>
            <person name="Culley D."/>
            <person name="Daum C."/>
            <person name="Ezra D."/>
            <person name="Gonzalez J."/>
            <person name="Henrissat B."/>
            <person name="Kuo A."/>
            <person name="Liang C."/>
            <person name="Lipzen A."/>
            <person name="Lutzoni F."/>
            <person name="Magnuson J."/>
            <person name="Mondo S."/>
            <person name="Nolan M."/>
            <person name="Ohm R."/>
            <person name="Pangilinan J."/>
            <person name="Park H.-J."/>
            <person name="Ramirez L."/>
            <person name="Alfaro M."/>
            <person name="Sun H."/>
            <person name="Tritt A."/>
            <person name="Yoshinaga Y."/>
            <person name="Zwiers L.-H."/>
            <person name="Turgeon B."/>
            <person name="Goodwin S."/>
            <person name="Spatafora J."/>
            <person name="Crous P."/>
            <person name="Grigoriev I."/>
        </authorList>
    </citation>
    <scope>NUCLEOTIDE SEQUENCE</scope>
    <source>
        <strain evidence="3">CBS 627.86</strain>
    </source>
</reference>
<dbReference type="AlphaFoldDB" id="A0A6A5ZDJ1"/>
<dbReference type="GO" id="GO:0019863">
    <property type="term" value="F:IgE binding"/>
    <property type="evidence" value="ECO:0007669"/>
    <property type="project" value="InterPro"/>
</dbReference>
<keyword evidence="2" id="KW-0732">Signal</keyword>
<evidence type="ECO:0000313" key="3">
    <source>
        <dbReference type="EMBL" id="KAF2117296.1"/>
    </source>
</evidence>
<feature type="chain" id="PRO_5025655289" evidence="2">
    <location>
        <begin position="20"/>
        <end position="351"/>
    </location>
</feature>
<feature type="compositionally biased region" description="Low complexity" evidence="1">
    <location>
        <begin position="105"/>
        <end position="118"/>
    </location>
</feature>
<protein>
    <submittedName>
        <fullName evidence="3">Uncharacterized protein</fullName>
    </submittedName>
</protein>
<feature type="region of interest" description="Disordered" evidence="1">
    <location>
        <begin position="105"/>
        <end position="129"/>
    </location>
</feature>
<dbReference type="EMBL" id="ML977319">
    <property type="protein sequence ID" value="KAF2117296.1"/>
    <property type="molecule type" value="Genomic_DNA"/>
</dbReference>
<evidence type="ECO:0000256" key="1">
    <source>
        <dbReference type="SAM" id="MobiDB-lite"/>
    </source>
</evidence>
<keyword evidence="4" id="KW-1185">Reference proteome</keyword>
<dbReference type="Pfam" id="PF25312">
    <property type="entry name" value="Allergen_Asp_f_4"/>
    <property type="match status" value="1"/>
</dbReference>
<dbReference type="OrthoDB" id="5320938at2759"/>
<dbReference type="Proteomes" id="UP000799770">
    <property type="component" value="Unassembled WGS sequence"/>
</dbReference>
<gene>
    <name evidence="3" type="ORF">BDV96DRAFT_490049</name>
</gene>
<organism evidence="3 4">
    <name type="scientific">Lophiotrema nucula</name>
    <dbReference type="NCBI Taxonomy" id="690887"/>
    <lineage>
        <taxon>Eukaryota</taxon>
        <taxon>Fungi</taxon>
        <taxon>Dikarya</taxon>
        <taxon>Ascomycota</taxon>
        <taxon>Pezizomycotina</taxon>
        <taxon>Dothideomycetes</taxon>
        <taxon>Pleosporomycetidae</taxon>
        <taxon>Pleosporales</taxon>
        <taxon>Lophiotremataceae</taxon>
        <taxon>Lophiotrema</taxon>
    </lineage>
</organism>
<sequence length="351" mass="36148">MRYSSALVLGTLAVGQAAAANVRHASFHARRSAEKKRADAYAGVNWADVTYDLSGVDWSSVFASKSTPTPTPEAKPSSSAAVIQAAEVKPSSSAAVIQAAEVKPTSSATPAYTPPATSSKEEAKPSETKASIGDVIEGVANDLTAGLSTVCSKLGFLEPSADGVSDKIWKGNDSPWTVNFANGASSTITVFCWAEADFGFTLNTKQALTAFTLRPGAKQTYSWAGGLSSSCSAVYPDTGKAFSGGIHNAWFEITFPDGGAGTGTFDVSRLPNMSGHAISAQGSKCLSDNDTCSFICNKIENPDEDSCTYDYSLQNCNAANGGGGGIDAKYNAVGGGCSTAADSESIHVTFS</sequence>